<dbReference type="InterPro" id="IPR051082">
    <property type="entry name" value="Pentapeptide-BTB/POZ_domain"/>
</dbReference>
<dbReference type="Gene3D" id="2.160.20.80">
    <property type="entry name" value="E3 ubiquitin-protein ligase SopA"/>
    <property type="match status" value="1"/>
</dbReference>
<name>A0ABT3B7R9_9CYAN</name>
<keyword evidence="2" id="KW-1185">Reference proteome</keyword>
<dbReference type="RefSeq" id="WP_263749140.1">
    <property type="nucleotide sequence ID" value="NZ_JAOWRF010000406.1"/>
</dbReference>
<sequence length="194" mass="21200">MKQLGSKNIKTSLDVIYDLEQVAKKNPQQHWEIMEMLTIFVRNNAPYTPQEKSKNNFKTKIRTDIQAALTVIARRDVKKDPENQLLDLSYTDMRGVNFNGANLAGANLYQVNLAGANLKSANLSGTILSASNLAEANLSGANLAGAILNAANLCGANLDQANLHRANLFLANLHDTNLSGAKLDEANFRDANLY</sequence>
<reference evidence="1 2" key="1">
    <citation type="submission" date="2022-10" db="EMBL/GenBank/DDBJ databases">
        <title>Identification of biosynthetic pathway for the production of the potent trypsin inhibitor radiosumin.</title>
        <authorList>
            <person name="Fewer D.P."/>
            <person name="Delbaje E."/>
            <person name="Ouyang X."/>
            <person name="Agostino P.D."/>
            <person name="Wahlsten M."/>
            <person name="Jokela J."/>
            <person name="Permi P."/>
            <person name="Haapaniemi E."/>
            <person name="Koistinen H."/>
        </authorList>
    </citation>
    <scope>NUCLEOTIDE SEQUENCE [LARGE SCALE GENOMIC DNA]</scope>
    <source>
        <strain evidence="1 2">NIES-515</strain>
    </source>
</reference>
<dbReference type="PANTHER" id="PTHR14136:SF17">
    <property type="entry name" value="BTB_POZ DOMAIN-CONTAINING PROTEIN KCTD9"/>
    <property type="match status" value="1"/>
</dbReference>
<dbReference type="Pfam" id="PF00805">
    <property type="entry name" value="Pentapeptide"/>
    <property type="match status" value="3"/>
</dbReference>
<dbReference type="SUPFAM" id="SSF141571">
    <property type="entry name" value="Pentapeptide repeat-like"/>
    <property type="match status" value="1"/>
</dbReference>
<evidence type="ECO:0000313" key="1">
    <source>
        <dbReference type="EMBL" id="MCV3217430.1"/>
    </source>
</evidence>
<dbReference type="EMBL" id="JAOWRF010000406">
    <property type="protein sequence ID" value="MCV3217430.1"/>
    <property type="molecule type" value="Genomic_DNA"/>
</dbReference>
<organism evidence="1 2">
    <name type="scientific">Plectonema radiosum NIES-515</name>
    <dbReference type="NCBI Taxonomy" id="2986073"/>
    <lineage>
        <taxon>Bacteria</taxon>
        <taxon>Bacillati</taxon>
        <taxon>Cyanobacteriota</taxon>
        <taxon>Cyanophyceae</taxon>
        <taxon>Oscillatoriophycideae</taxon>
        <taxon>Oscillatoriales</taxon>
        <taxon>Microcoleaceae</taxon>
        <taxon>Plectonema</taxon>
    </lineage>
</organism>
<dbReference type="Proteomes" id="UP001526143">
    <property type="component" value="Unassembled WGS sequence"/>
</dbReference>
<comment type="caution">
    <text evidence="1">The sequence shown here is derived from an EMBL/GenBank/DDBJ whole genome shotgun (WGS) entry which is preliminary data.</text>
</comment>
<proteinExistence type="predicted"/>
<gene>
    <name evidence="1" type="ORF">OGM63_28635</name>
</gene>
<evidence type="ECO:0000313" key="2">
    <source>
        <dbReference type="Proteomes" id="UP001526143"/>
    </source>
</evidence>
<dbReference type="PANTHER" id="PTHR14136">
    <property type="entry name" value="BTB_POZ DOMAIN-CONTAINING PROTEIN KCTD9"/>
    <property type="match status" value="1"/>
</dbReference>
<accession>A0ABT3B7R9</accession>
<dbReference type="InterPro" id="IPR001646">
    <property type="entry name" value="5peptide_repeat"/>
</dbReference>
<protein>
    <submittedName>
        <fullName evidence="1">Pentapeptide repeat-containing protein</fullName>
    </submittedName>
</protein>